<dbReference type="Pfam" id="PF06413">
    <property type="entry name" value="Neugrin"/>
    <property type="match status" value="1"/>
</dbReference>
<comment type="function">
    <text evidence="1">Required for respiratory activity and maintenance and expression of the mitochondrial genome.</text>
</comment>
<name>A0A1J8QW27_9AGAM</name>
<dbReference type="Proteomes" id="UP000183567">
    <property type="component" value="Unassembled WGS sequence"/>
</dbReference>
<reference evidence="5 6" key="1">
    <citation type="submission" date="2016-03" db="EMBL/GenBank/DDBJ databases">
        <title>Comparative genomics of the ectomycorrhizal sister species Rhizopogon vinicolor and Rhizopogon vesiculosus (Basidiomycota: Boletales) reveals a divergence of the mating type B locus.</title>
        <authorList>
            <person name="Mujic A.B."/>
            <person name="Kuo A."/>
            <person name="Tritt A."/>
            <person name="Lipzen A."/>
            <person name="Chen C."/>
            <person name="Johnson J."/>
            <person name="Sharma A."/>
            <person name="Barry K."/>
            <person name="Grigoriev I.V."/>
            <person name="Spatafora J.W."/>
        </authorList>
    </citation>
    <scope>NUCLEOTIDE SEQUENCE [LARGE SCALE GENOMIC DNA]</scope>
    <source>
        <strain evidence="5 6">AM-OR11-056</strain>
    </source>
</reference>
<dbReference type="STRING" id="180088.A0A1J8QW27"/>
<sequence>MQVIQSTMRFSHFRLTPLIHTPSLHTQSWLHKVSLHRYYSTANEPRKRDWRLAGHPAPLSLTEDAEGKTLDLSEDEPPPRRRKRAPVEDTPEEWRRHRLAIKEAFPQGWSPSRKLSREAMDGMRAMHMYDKNTFSTPVLAEKFKISPEAVRRILRSKWEPSREQRARFAGRERQSREERKMQNRLEEKKQKMELFPEAAEQRKPNRREEREPRGIDSKDRLYFG</sequence>
<evidence type="ECO:0000256" key="1">
    <source>
        <dbReference type="ARBA" id="ARBA00003548"/>
    </source>
</evidence>
<dbReference type="InterPro" id="IPR010487">
    <property type="entry name" value="NGRN/Rrg9"/>
</dbReference>
<keyword evidence="6" id="KW-1185">Reference proteome</keyword>
<feature type="region of interest" description="Disordered" evidence="4">
    <location>
        <begin position="49"/>
        <end position="93"/>
    </location>
</feature>
<evidence type="ECO:0000256" key="3">
    <source>
        <dbReference type="ARBA" id="ARBA00013566"/>
    </source>
</evidence>
<feature type="region of interest" description="Disordered" evidence="4">
    <location>
        <begin position="161"/>
        <end position="224"/>
    </location>
</feature>
<dbReference type="AlphaFoldDB" id="A0A1J8QW27"/>
<dbReference type="GO" id="GO:0005634">
    <property type="term" value="C:nucleus"/>
    <property type="evidence" value="ECO:0007669"/>
    <property type="project" value="TreeGrafter"/>
</dbReference>
<comment type="caution">
    <text evidence="5">The sequence shown here is derived from an EMBL/GenBank/DDBJ whole genome shotgun (WGS) entry which is preliminary data.</text>
</comment>
<evidence type="ECO:0000256" key="4">
    <source>
        <dbReference type="SAM" id="MobiDB-lite"/>
    </source>
</evidence>
<accession>A0A1J8QW27</accession>
<organism evidence="5 6">
    <name type="scientific">Rhizopogon vesiculosus</name>
    <dbReference type="NCBI Taxonomy" id="180088"/>
    <lineage>
        <taxon>Eukaryota</taxon>
        <taxon>Fungi</taxon>
        <taxon>Dikarya</taxon>
        <taxon>Basidiomycota</taxon>
        <taxon>Agaricomycotina</taxon>
        <taxon>Agaricomycetes</taxon>
        <taxon>Agaricomycetidae</taxon>
        <taxon>Boletales</taxon>
        <taxon>Suillineae</taxon>
        <taxon>Rhizopogonaceae</taxon>
        <taxon>Rhizopogon</taxon>
    </lineage>
</organism>
<dbReference type="OrthoDB" id="5578174at2759"/>
<dbReference type="PANTHER" id="PTHR13475">
    <property type="entry name" value="NEUGRIN"/>
    <property type="match status" value="1"/>
</dbReference>
<gene>
    <name evidence="5" type="ORF">AZE42_03014</name>
</gene>
<evidence type="ECO:0000313" key="6">
    <source>
        <dbReference type="Proteomes" id="UP000183567"/>
    </source>
</evidence>
<protein>
    <recommendedName>
        <fullName evidence="3">Required for respiratory growth protein 9, mitochondrial</fullName>
    </recommendedName>
</protein>
<comment type="similarity">
    <text evidence="2">Belongs to the RRG9 family.</text>
</comment>
<proteinExistence type="inferred from homology"/>
<evidence type="ECO:0000256" key="2">
    <source>
        <dbReference type="ARBA" id="ARBA00010895"/>
    </source>
</evidence>
<dbReference type="EMBL" id="LVVM01001878">
    <property type="protein sequence ID" value="OJA17656.1"/>
    <property type="molecule type" value="Genomic_DNA"/>
</dbReference>
<dbReference type="PANTHER" id="PTHR13475:SF3">
    <property type="entry name" value="NEUGRIN"/>
    <property type="match status" value="1"/>
</dbReference>
<evidence type="ECO:0000313" key="5">
    <source>
        <dbReference type="EMBL" id="OJA17656.1"/>
    </source>
</evidence>